<dbReference type="SUPFAM" id="SSF52540">
    <property type="entry name" value="P-loop containing nucleoside triphosphate hydrolases"/>
    <property type="match status" value="1"/>
</dbReference>
<dbReference type="NCBIfam" id="TIGR00231">
    <property type="entry name" value="small_GTP"/>
    <property type="match status" value="1"/>
</dbReference>
<dbReference type="InterPro" id="IPR000795">
    <property type="entry name" value="T_Tr_GTP-bd_dom"/>
</dbReference>
<feature type="binding site" evidence="12">
    <location>
        <begin position="81"/>
        <end position="85"/>
    </location>
    <ligand>
        <name>GTP</name>
        <dbReference type="ChEBI" id="CHEBI:37565"/>
    </ligand>
</feature>
<dbReference type="SUPFAM" id="SSF50447">
    <property type="entry name" value="Translation proteins"/>
    <property type="match status" value="1"/>
</dbReference>
<dbReference type="NCBIfam" id="TIGR00485">
    <property type="entry name" value="EF-Tu"/>
    <property type="match status" value="1"/>
</dbReference>
<dbReference type="InterPro" id="IPR009001">
    <property type="entry name" value="Transl_elong_EF1A/Init_IF2_C"/>
</dbReference>
<dbReference type="HAMAP" id="MF_00118_B">
    <property type="entry name" value="EF_Tu_B"/>
    <property type="match status" value="1"/>
</dbReference>
<dbReference type="InterPro" id="IPR005225">
    <property type="entry name" value="Small_GTP-bd"/>
</dbReference>
<evidence type="ECO:0000256" key="4">
    <source>
        <dbReference type="ARBA" id="ARBA00022768"/>
    </source>
</evidence>
<evidence type="ECO:0000313" key="15">
    <source>
        <dbReference type="Proteomes" id="UP000659388"/>
    </source>
</evidence>
<dbReference type="GO" id="GO:0003746">
    <property type="term" value="F:translation elongation factor activity"/>
    <property type="evidence" value="ECO:0007669"/>
    <property type="project" value="UniProtKB-UniRule"/>
</dbReference>
<evidence type="ECO:0000256" key="7">
    <source>
        <dbReference type="ARBA" id="ARBA00023134"/>
    </source>
</evidence>
<dbReference type="PRINTS" id="PR00315">
    <property type="entry name" value="ELONGATNFCT"/>
</dbReference>
<proteinExistence type="inferred from homology"/>
<evidence type="ECO:0000256" key="9">
    <source>
        <dbReference type="ARBA" id="ARBA00058140"/>
    </source>
</evidence>
<gene>
    <name evidence="12 14" type="primary">tuf</name>
    <name evidence="14" type="ORF">JL102_02590</name>
</gene>
<dbReference type="NCBIfam" id="NF009373">
    <property type="entry name" value="PRK12736.1"/>
    <property type="match status" value="1"/>
</dbReference>
<evidence type="ECO:0000256" key="1">
    <source>
        <dbReference type="ARBA" id="ARBA00007249"/>
    </source>
</evidence>
<dbReference type="CDD" id="cd03707">
    <property type="entry name" value="EFTU_III"/>
    <property type="match status" value="1"/>
</dbReference>
<comment type="caution">
    <text evidence="14">The sequence shown here is derived from an EMBL/GenBank/DDBJ whole genome shotgun (WGS) entry which is preliminary data.</text>
</comment>
<evidence type="ECO:0000313" key="14">
    <source>
        <dbReference type="EMBL" id="MBL3655002.1"/>
    </source>
</evidence>
<comment type="subunit">
    <text evidence="11">(Microbial infection) Upon infection by bacteriophage Qbeta, part of the viral RNA-dependent RNA polymerase complex, the other subunits are the viral replicase catalytic subunit (AC P14647), host ribosomal protein S1 and EF-Ts.</text>
</comment>
<evidence type="ECO:0000256" key="2">
    <source>
        <dbReference type="ARBA" id="ARBA00022490"/>
    </source>
</evidence>
<evidence type="ECO:0000256" key="12">
    <source>
        <dbReference type="HAMAP-Rule" id="MF_00118"/>
    </source>
</evidence>
<dbReference type="Proteomes" id="UP000659388">
    <property type="component" value="Unassembled WGS sequence"/>
</dbReference>
<reference evidence="14" key="1">
    <citation type="submission" date="2021-01" db="EMBL/GenBank/DDBJ databases">
        <title>Fulvivirga kasyanovii gen. nov., sp nov., a novel member of the phylum Bacteroidetes isolated from seawater in a mussel farm.</title>
        <authorList>
            <person name="Zhao L.-H."/>
            <person name="Wang Z.-J."/>
        </authorList>
    </citation>
    <scope>NUCLEOTIDE SEQUENCE</scope>
    <source>
        <strain evidence="14">2943</strain>
    </source>
</reference>
<dbReference type="FunFam" id="2.40.30.10:FF:000001">
    <property type="entry name" value="Elongation factor Tu"/>
    <property type="match status" value="1"/>
</dbReference>
<dbReference type="Gene3D" id="2.40.30.10">
    <property type="entry name" value="Translation factors"/>
    <property type="match status" value="2"/>
</dbReference>
<dbReference type="AlphaFoldDB" id="A0A937K012"/>
<dbReference type="EC" id="3.6.5.3" evidence="12"/>
<dbReference type="GO" id="GO:0000287">
    <property type="term" value="F:magnesium ion binding"/>
    <property type="evidence" value="ECO:0007669"/>
    <property type="project" value="UniProtKB-UniRule"/>
</dbReference>
<dbReference type="PROSITE" id="PS00301">
    <property type="entry name" value="G_TR_1"/>
    <property type="match status" value="1"/>
</dbReference>
<dbReference type="PANTHER" id="PTHR43721">
    <property type="entry name" value="ELONGATION FACTOR TU-RELATED"/>
    <property type="match status" value="1"/>
</dbReference>
<keyword evidence="6 12" id="KW-0648">Protein biosynthesis</keyword>
<keyword evidence="7 12" id="KW-0342">GTP-binding</keyword>
<dbReference type="NCBIfam" id="NF000766">
    <property type="entry name" value="PRK00049.1"/>
    <property type="match status" value="1"/>
</dbReference>
<evidence type="ECO:0000256" key="10">
    <source>
        <dbReference type="ARBA" id="ARBA00063778"/>
    </source>
</evidence>
<feature type="domain" description="Tr-type G" evidence="13">
    <location>
        <begin position="10"/>
        <end position="204"/>
    </location>
</feature>
<dbReference type="Pfam" id="PF03143">
    <property type="entry name" value="GTP_EFTU_D3"/>
    <property type="match status" value="1"/>
</dbReference>
<evidence type="ECO:0000259" key="13">
    <source>
        <dbReference type="PROSITE" id="PS51722"/>
    </source>
</evidence>
<dbReference type="InterPro" id="IPR033720">
    <property type="entry name" value="EFTU_2"/>
</dbReference>
<feature type="binding site" evidence="12">
    <location>
        <begin position="136"/>
        <end position="139"/>
    </location>
    <ligand>
        <name>GTP</name>
        <dbReference type="ChEBI" id="CHEBI:37565"/>
    </ligand>
</feature>
<comment type="similarity">
    <text evidence="1 12">Belongs to the TRAFAC class translation factor GTPase superfamily. Classic translation factor GTPase family. EF-Tu/EF-1A subfamily.</text>
</comment>
<dbReference type="GO" id="GO:0003924">
    <property type="term" value="F:GTPase activity"/>
    <property type="evidence" value="ECO:0007669"/>
    <property type="project" value="UniProtKB-UniRule"/>
</dbReference>
<evidence type="ECO:0000256" key="6">
    <source>
        <dbReference type="ARBA" id="ARBA00022917"/>
    </source>
</evidence>
<protein>
    <recommendedName>
        <fullName evidence="8 12">Elongation factor Tu</fullName>
        <shortName evidence="12">EF-Tu</shortName>
        <ecNumber evidence="12">3.6.5.3</ecNumber>
    </recommendedName>
</protein>
<dbReference type="GO" id="GO:0005829">
    <property type="term" value="C:cytosol"/>
    <property type="evidence" value="ECO:0007669"/>
    <property type="project" value="TreeGrafter"/>
</dbReference>
<keyword evidence="12" id="KW-0479">Metal-binding</keyword>
<dbReference type="CDD" id="cd01884">
    <property type="entry name" value="EF_Tu"/>
    <property type="match status" value="1"/>
</dbReference>
<dbReference type="EMBL" id="JAESIY010000001">
    <property type="protein sequence ID" value="MBL3655002.1"/>
    <property type="molecule type" value="Genomic_DNA"/>
</dbReference>
<dbReference type="PANTHER" id="PTHR43721:SF22">
    <property type="entry name" value="ELONGATION FACTOR TU, MITOCHONDRIAL"/>
    <property type="match status" value="1"/>
</dbReference>
<keyword evidence="2 12" id="KW-0963">Cytoplasm</keyword>
<feature type="binding site" evidence="12">
    <location>
        <position position="26"/>
    </location>
    <ligand>
        <name>Mg(2+)</name>
        <dbReference type="ChEBI" id="CHEBI:18420"/>
    </ligand>
</feature>
<evidence type="ECO:0000256" key="8">
    <source>
        <dbReference type="ARBA" id="ARBA00029554"/>
    </source>
</evidence>
<accession>A0A937K012</accession>
<name>A0A937K012_9BACT</name>
<dbReference type="RefSeq" id="WP_202242110.1">
    <property type="nucleotide sequence ID" value="NZ_JAESIY010000001.1"/>
</dbReference>
<keyword evidence="5 12" id="KW-0378">Hydrolase</keyword>
<dbReference type="InterPro" id="IPR041709">
    <property type="entry name" value="EF-Tu_GTP-bd"/>
</dbReference>
<evidence type="ECO:0000256" key="5">
    <source>
        <dbReference type="ARBA" id="ARBA00022801"/>
    </source>
</evidence>
<dbReference type="SUPFAM" id="SSF50465">
    <property type="entry name" value="EF-Tu/eEF-1alpha/eIF2-gamma C-terminal domain"/>
    <property type="match status" value="1"/>
</dbReference>
<comment type="function">
    <text evidence="9">May play an important regulatory role in cell growth and in the bacterial response to nutrient deprivation.</text>
</comment>
<evidence type="ECO:0000256" key="11">
    <source>
        <dbReference type="ARBA" id="ARBA00064283"/>
    </source>
</evidence>
<evidence type="ECO:0000256" key="3">
    <source>
        <dbReference type="ARBA" id="ARBA00022741"/>
    </source>
</evidence>
<dbReference type="Pfam" id="PF00009">
    <property type="entry name" value="GTP_EFTU"/>
    <property type="match status" value="1"/>
</dbReference>
<comment type="subcellular location">
    <subcellularLocation>
        <location evidence="12">Cytoplasm</location>
    </subcellularLocation>
</comment>
<dbReference type="InterPro" id="IPR050055">
    <property type="entry name" value="EF-Tu_GTPase"/>
</dbReference>
<dbReference type="FunFam" id="3.40.50.300:FF:000003">
    <property type="entry name" value="Elongation factor Tu"/>
    <property type="match status" value="1"/>
</dbReference>
<dbReference type="InterPro" id="IPR009000">
    <property type="entry name" value="Transl_B-barrel_sf"/>
</dbReference>
<comment type="function">
    <text evidence="12">GTP hydrolase that promotes the GTP-dependent binding of aminoacyl-tRNA to the A-site of ribosomes during protein biosynthesis.</text>
</comment>
<dbReference type="GO" id="GO:0005525">
    <property type="term" value="F:GTP binding"/>
    <property type="evidence" value="ECO:0007669"/>
    <property type="project" value="UniProtKB-UniRule"/>
</dbReference>
<dbReference type="Pfam" id="PF03144">
    <property type="entry name" value="GTP_EFTU_D2"/>
    <property type="match status" value="1"/>
</dbReference>
<dbReference type="InterPro" id="IPR031157">
    <property type="entry name" value="G_TR_CS"/>
</dbReference>
<comment type="catalytic activity">
    <reaction evidence="12">
        <text>GTP + H2O = GDP + phosphate + H(+)</text>
        <dbReference type="Rhea" id="RHEA:19669"/>
        <dbReference type="ChEBI" id="CHEBI:15377"/>
        <dbReference type="ChEBI" id="CHEBI:15378"/>
        <dbReference type="ChEBI" id="CHEBI:37565"/>
        <dbReference type="ChEBI" id="CHEBI:43474"/>
        <dbReference type="ChEBI" id="CHEBI:58189"/>
        <dbReference type="EC" id="3.6.5.3"/>
    </reaction>
</comment>
<keyword evidence="3 12" id="KW-0547">Nucleotide-binding</keyword>
<dbReference type="InterPro" id="IPR004160">
    <property type="entry name" value="Transl_elong_EFTu/EF1A_C"/>
</dbReference>
<dbReference type="CDD" id="cd03697">
    <property type="entry name" value="EFTU_II"/>
    <property type="match status" value="1"/>
</dbReference>
<dbReference type="InterPro" id="IPR027417">
    <property type="entry name" value="P-loop_NTPase"/>
</dbReference>
<keyword evidence="12" id="KW-0460">Magnesium</keyword>
<dbReference type="PROSITE" id="PS51722">
    <property type="entry name" value="G_TR_2"/>
    <property type="match status" value="1"/>
</dbReference>
<organism evidence="14 15">
    <name type="scientific">Fulvivirga sediminis</name>
    <dbReference type="NCBI Taxonomy" id="2803949"/>
    <lineage>
        <taxon>Bacteria</taxon>
        <taxon>Pseudomonadati</taxon>
        <taxon>Bacteroidota</taxon>
        <taxon>Cytophagia</taxon>
        <taxon>Cytophagales</taxon>
        <taxon>Fulvivirgaceae</taxon>
        <taxon>Fulvivirga</taxon>
    </lineage>
</organism>
<keyword evidence="15" id="KW-1185">Reference proteome</keyword>
<dbReference type="InterPro" id="IPR004541">
    <property type="entry name" value="Transl_elong_EFTu/EF1A_bac/org"/>
</dbReference>
<comment type="subunit">
    <text evidence="10">Monomer. Heterotetramer composed of two EF-Ts.EF-Tu dimer complexes.</text>
</comment>
<feature type="binding site" evidence="12">
    <location>
        <begin position="19"/>
        <end position="26"/>
    </location>
    <ligand>
        <name>GTP</name>
        <dbReference type="ChEBI" id="CHEBI:37565"/>
    </ligand>
</feature>
<dbReference type="InterPro" id="IPR004161">
    <property type="entry name" value="EFTu-like_2"/>
</dbReference>
<dbReference type="NCBIfam" id="NF009372">
    <property type="entry name" value="PRK12735.1"/>
    <property type="match status" value="1"/>
</dbReference>
<dbReference type="Gene3D" id="3.40.50.300">
    <property type="entry name" value="P-loop containing nucleotide triphosphate hydrolases"/>
    <property type="match status" value="1"/>
</dbReference>
<sequence length="395" mass="43239">MAKENFDRSKPHVNIGTIGHVDHGKTTLTAAISKVLSDKGLADNRDFSSIDNAPEEKERGITINTSHIEYATENRHYAHVDCPGHADYVKNMVTGAAQMDGAIIVVAATDGPMPQTREHILLSRQVGVPALVVFMNKVDLVDDPELLELVEMEIRELLSDYDFPGDDLPVIQGSALGALNGEPEWVAKVEELMEAVDSYIPLPERLIDKDFLMPVEDVFSITGRGTVATGRIERGVINSGDPVDILGMGAEGLKSTVTGVEMFRKILDRGEAGDNVGLLLRGIEKTDIKRGMVICKPGSVTPHKKFKAEVYVLSKEEGGRHTPFFNKYRPQFYLRTTDVTGEIMLPEGVEMVMPGDNVSIEVELINTVAMEKGLRFAIREGGRTVGSGQVTEIIE</sequence>
<keyword evidence="4 12" id="KW-0251">Elongation factor</keyword>